<feature type="domain" description="Methyltransferase FkbM" evidence="1">
    <location>
        <begin position="41"/>
        <end position="193"/>
    </location>
</feature>
<evidence type="ECO:0000313" key="2">
    <source>
        <dbReference type="EMBL" id="NFV78532.1"/>
    </source>
</evidence>
<dbReference type="EMBL" id="JAAIYP010000001">
    <property type="protein sequence ID" value="NFV78532.1"/>
    <property type="molecule type" value="Genomic_DNA"/>
</dbReference>
<dbReference type="InterPro" id="IPR053188">
    <property type="entry name" value="FkbM_Methyltransferase"/>
</dbReference>
<dbReference type="AlphaFoldDB" id="A0A7C9UU58"/>
<dbReference type="InterPro" id="IPR006342">
    <property type="entry name" value="FkbM_mtfrase"/>
</dbReference>
<keyword evidence="2" id="KW-0489">Methyltransferase</keyword>
<dbReference type="SUPFAM" id="SSF53335">
    <property type="entry name" value="S-adenosyl-L-methionine-dependent methyltransferases"/>
    <property type="match status" value="1"/>
</dbReference>
<accession>A0A7C9UU58</accession>
<gene>
    <name evidence="2" type="ORF">G4223_00180</name>
</gene>
<dbReference type="Pfam" id="PF05050">
    <property type="entry name" value="Methyltransf_21"/>
    <property type="match status" value="1"/>
</dbReference>
<dbReference type="GO" id="GO:0032259">
    <property type="term" value="P:methylation"/>
    <property type="evidence" value="ECO:0007669"/>
    <property type="project" value="UniProtKB-KW"/>
</dbReference>
<dbReference type="Gene3D" id="3.40.50.150">
    <property type="entry name" value="Vaccinia Virus protein VP39"/>
    <property type="match status" value="1"/>
</dbReference>
<dbReference type="GO" id="GO:0008171">
    <property type="term" value="F:O-methyltransferase activity"/>
    <property type="evidence" value="ECO:0007669"/>
    <property type="project" value="TreeGrafter"/>
</dbReference>
<dbReference type="PANTHER" id="PTHR36973">
    <property type="entry name" value="SLL1456 PROTEIN-RELATED"/>
    <property type="match status" value="1"/>
</dbReference>
<dbReference type="NCBIfam" id="TIGR01444">
    <property type="entry name" value="fkbM_fam"/>
    <property type="match status" value="1"/>
</dbReference>
<dbReference type="InterPro" id="IPR029063">
    <property type="entry name" value="SAM-dependent_MTases_sf"/>
</dbReference>
<protein>
    <submittedName>
        <fullName evidence="2">FkbM family methyltransferase</fullName>
    </submittedName>
</protein>
<keyword evidence="3" id="KW-1185">Reference proteome</keyword>
<proteinExistence type="predicted"/>
<sequence length="328" mass="35594">MAPLFRSSPFAAAIGGAGLAALDVGSRGGFDPELLPIAWAVDTVGFEPEPDAFAALSDDPGPWRSVRWIPAAVGATDGRCPLYIPRDPNGCSLLEHDPAVGRRFGLQHLTEVVCAVEVDTLTLDTAVRRFDLPAAAYWKLDVEGAELDILRGATQALNHAQAIKLEACFVPARKHQPLVCDIEPWLRQRGFELMEILTPAQWRLRPIAPHPYTSVGDPAYSRGQAGQCDLLFFRHPDAVATAHDGLRALAVALAMGHFDRAKELLDRVADLRRVLADEFAVVDADAALFALSRSVGRRVAWRTLGRRLRDMVPLVRSLLGGVPLGPGK</sequence>
<name>A0A7C9UU58_9PROT</name>
<keyword evidence="2" id="KW-0808">Transferase</keyword>
<dbReference type="PANTHER" id="PTHR36973:SF4">
    <property type="entry name" value="NODULATION PROTEIN"/>
    <property type="match status" value="1"/>
</dbReference>
<evidence type="ECO:0000259" key="1">
    <source>
        <dbReference type="Pfam" id="PF05050"/>
    </source>
</evidence>
<comment type="caution">
    <text evidence="2">The sequence shown here is derived from an EMBL/GenBank/DDBJ whole genome shotgun (WGS) entry which is preliminary data.</text>
</comment>
<dbReference type="Proteomes" id="UP000480684">
    <property type="component" value="Unassembled WGS sequence"/>
</dbReference>
<reference evidence="2 3" key="1">
    <citation type="submission" date="2020-02" db="EMBL/GenBank/DDBJ databases">
        <authorList>
            <person name="Dziuba M."/>
            <person name="Kuznetsov B."/>
            <person name="Mardanov A."/>
            <person name="Ravin N."/>
            <person name="Grouzdev D."/>
        </authorList>
    </citation>
    <scope>NUCLEOTIDE SEQUENCE [LARGE SCALE GENOMIC DNA]</scope>
    <source>
        <strain evidence="2 3">SpK</strain>
    </source>
</reference>
<dbReference type="RefSeq" id="WP_163673541.1">
    <property type="nucleotide sequence ID" value="NZ_JAAIYP010000001.1"/>
</dbReference>
<organism evidence="2 3">
    <name type="scientific">Magnetospirillum aberrantis SpK</name>
    <dbReference type="NCBI Taxonomy" id="908842"/>
    <lineage>
        <taxon>Bacteria</taxon>
        <taxon>Pseudomonadati</taxon>
        <taxon>Pseudomonadota</taxon>
        <taxon>Alphaproteobacteria</taxon>
        <taxon>Rhodospirillales</taxon>
        <taxon>Rhodospirillaceae</taxon>
        <taxon>Magnetospirillum</taxon>
    </lineage>
</organism>
<evidence type="ECO:0000313" key="3">
    <source>
        <dbReference type="Proteomes" id="UP000480684"/>
    </source>
</evidence>